<sequence>MTPQPPPSEENSIMAGFIRALGTNINISDITLSTLINLYAHPTENLSNSSLYNRAAQFATDYSFVAPNRLFLKSASAPERSQYVPAQESRACEAT</sequence>
<evidence type="ECO:0000313" key="2">
    <source>
        <dbReference type="Proteomes" id="UP001362999"/>
    </source>
</evidence>
<name>A0AAW0BHK4_9AGAR</name>
<protein>
    <submittedName>
        <fullName evidence="1">Uncharacterized protein</fullName>
    </submittedName>
</protein>
<keyword evidence="2" id="KW-1185">Reference proteome</keyword>
<comment type="caution">
    <text evidence="1">The sequence shown here is derived from an EMBL/GenBank/DDBJ whole genome shotgun (WGS) entry which is preliminary data.</text>
</comment>
<gene>
    <name evidence="1" type="ORF">R3P38DRAFT_2948793</name>
</gene>
<organism evidence="1 2">
    <name type="scientific">Favolaschia claudopus</name>
    <dbReference type="NCBI Taxonomy" id="2862362"/>
    <lineage>
        <taxon>Eukaryota</taxon>
        <taxon>Fungi</taxon>
        <taxon>Dikarya</taxon>
        <taxon>Basidiomycota</taxon>
        <taxon>Agaricomycotina</taxon>
        <taxon>Agaricomycetes</taxon>
        <taxon>Agaricomycetidae</taxon>
        <taxon>Agaricales</taxon>
        <taxon>Marasmiineae</taxon>
        <taxon>Mycenaceae</taxon>
        <taxon>Favolaschia</taxon>
    </lineage>
</organism>
<proteinExistence type="predicted"/>
<dbReference type="AlphaFoldDB" id="A0AAW0BHK4"/>
<reference evidence="1 2" key="1">
    <citation type="journal article" date="2024" name="J Genomics">
        <title>Draft genome sequencing and assembly of Favolaschia claudopus CIRM-BRFM 2984 isolated from oak limbs.</title>
        <authorList>
            <person name="Navarro D."/>
            <person name="Drula E."/>
            <person name="Chaduli D."/>
            <person name="Cazenave R."/>
            <person name="Ahrendt S."/>
            <person name="Wang J."/>
            <person name="Lipzen A."/>
            <person name="Daum C."/>
            <person name="Barry K."/>
            <person name="Grigoriev I.V."/>
            <person name="Favel A."/>
            <person name="Rosso M.N."/>
            <person name="Martin F."/>
        </authorList>
    </citation>
    <scope>NUCLEOTIDE SEQUENCE [LARGE SCALE GENOMIC DNA]</scope>
    <source>
        <strain evidence="1 2">CIRM-BRFM 2984</strain>
    </source>
</reference>
<accession>A0AAW0BHK4</accession>
<evidence type="ECO:0000313" key="1">
    <source>
        <dbReference type="EMBL" id="KAK7026255.1"/>
    </source>
</evidence>
<dbReference type="EMBL" id="JAWWNJ010000032">
    <property type="protein sequence ID" value="KAK7026255.1"/>
    <property type="molecule type" value="Genomic_DNA"/>
</dbReference>
<dbReference type="Proteomes" id="UP001362999">
    <property type="component" value="Unassembled WGS sequence"/>
</dbReference>